<accession>A0A2U1NER3</accession>
<evidence type="ECO:0000256" key="1">
    <source>
        <dbReference type="SAM" id="MobiDB-lite"/>
    </source>
</evidence>
<evidence type="ECO:0000313" key="3">
    <source>
        <dbReference type="Proteomes" id="UP000245207"/>
    </source>
</evidence>
<dbReference type="AlphaFoldDB" id="A0A2U1NER3"/>
<name>A0A2U1NER3_ARTAN</name>
<reference evidence="2 3" key="1">
    <citation type="journal article" date="2018" name="Mol. Plant">
        <title>The genome of Artemisia annua provides insight into the evolution of Asteraceae family and artemisinin biosynthesis.</title>
        <authorList>
            <person name="Shen Q."/>
            <person name="Zhang L."/>
            <person name="Liao Z."/>
            <person name="Wang S."/>
            <person name="Yan T."/>
            <person name="Shi P."/>
            <person name="Liu M."/>
            <person name="Fu X."/>
            <person name="Pan Q."/>
            <person name="Wang Y."/>
            <person name="Lv Z."/>
            <person name="Lu X."/>
            <person name="Zhang F."/>
            <person name="Jiang W."/>
            <person name="Ma Y."/>
            <person name="Chen M."/>
            <person name="Hao X."/>
            <person name="Li L."/>
            <person name="Tang Y."/>
            <person name="Lv G."/>
            <person name="Zhou Y."/>
            <person name="Sun X."/>
            <person name="Brodelius P.E."/>
            <person name="Rose J.K.C."/>
            <person name="Tang K."/>
        </authorList>
    </citation>
    <scope>NUCLEOTIDE SEQUENCE [LARGE SCALE GENOMIC DNA]</scope>
    <source>
        <strain evidence="3">cv. Huhao1</strain>
        <tissue evidence="2">Leaf</tissue>
    </source>
</reference>
<comment type="caution">
    <text evidence="2">The sequence shown here is derived from an EMBL/GenBank/DDBJ whole genome shotgun (WGS) entry which is preliminary data.</text>
</comment>
<protein>
    <submittedName>
        <fullName evidence="2">Uncharacterized protein</fullName>
    </submittedName>
</protein>
<sequence length="112" mass="12095">MTHFGYVRVLSNIIDSADAPSSADIGQSMDVDPADGVATDTGPTSTVPEPSTAAPSGEDPPIFMYGRTFGVSDEAPTTDLQDREYLDKVRSFKTTSFGNFETHHVRDTLTQH</sequence>
<feature type="region of interest" description="Disordered" evidence="1">
    <location>
        <begin position="17"/>
        <end position="60"/>
    </location>
</feature>
<proteinExistence type="predicted"/>
<keyword evidence="3" id="KW-1185">Reference proteome</keyword>
<dbReference type="Proteomes" id="UP000245207">
    <property type="component" value="Unassembled WGS sequence"/>
</dbReference>
<gene>
    <name evidence="2" type="ORF">CTI12_AA275450</name>
</gene>
<organism evidence="2 3">
    <name type="scientific">Artemisia annua</name>
    <name type="common">Sweet wormwood</name>
    <dbReference type="NCBI Taxonomy" id="35608"/>
    <lineage>
        <taxon>Eukaryota</taxon>
        <taxon>Viridiplantae</taxon>
        <taxon>Streptophyta</taxon>
        <taxon>Embryophyta</taxon>
        <taxon>Tracheophyta</taxon>
        <taxon>Spermatophyta</taxon>
        <taxon>Magnoliopsida</taxon>
        <taxon>eudicotyledons</taxon>
        <taxon>Gunneridae</taxon>
        <taxon>Pentapetalae</taxon>
        <taxon>asterids</taxon>
        <taxon>campanulids</taxon>
        <taxon>Asterales</taxon>
        <taxon>Asteraceae</taxon>
        <taxon>Asteroideae</taxon>
        <taxon>Anthemideae</taxon>
        <taxon>Artemisiinae</taxon>
        <taxon>Artemisia</taxon>
    </lineage>
</organism>
<evidence type="ECO:0000313" key="2">
    <source>
        <dbReference type="EMBL" id="PWA71981.1"/>
    </source>
</evidence>
<dbReference type="EMBL" id="PKPP01002984">
    <property type="protein sequence ID" value="PWA71981.1"/>
    <property type="molecule type" value="Genomic_DNA"/>
</dbReference>